<evidence type="ECO:0000256" key="4">
    <source>
        <dbReference type="ARBA" id="ARBA00022989"/>
    </source>
</evidence>
<dbReference type="GO" id="GO:0005739">
    <property type="term" value="C:mitochondrion"/>
    <property type="evidence" value="ECO:0007669"/>
    <property type="project" value="TreeGrafter"/>
</dbReference>
<dbReference type="KEGG" id="cqu:CpipJ_CPIJ003163"/>
<reference evidence="8" key="2">
    <citation type="submission" date="2021-02" db="UniProtKB">
        <authorList>
            <consortium name="EnsemblMetazoa"/>
        </authorList>
    </citation>
    <scope>IDENTIFICATION</scope>
    <source>
        <strain evidence="8">JHB</strain>
    </source>
</reference>
<dbReference type="EMBL" id="DS231855">
    <property type="protein sequence ID" value="EDS38211.1"/>
    <property type="molecule type" value="Genomic_DNA"/>
</dbReference>
<dbReference type="VEuPathDB" id="VectorBase:CQUJHB017728"/>
<comment type="caution">
    <text evidence="6">Lacks conserved residue(s) required for the propagation of feature annotation.</text>
</comment>
<dbReference type="eggNOG" id="KOG1944">
    <property type="taxonomic scope" value="Eukaryota"/>
</dbReference>
<dbReference type="VEuPathDB" id="VectorBase:CPIJ003163"/>
<dbReference type="OMA" id="AYMKTRH"/>
<keyword evidence="4 6" id="KW-1133">Transmembrane helix</keyword>
<evidence type="ECO:0000313" key="8">
    <source>
        <dbReference type="EnsemblMetazoa" id="CPIJ003163-PA"/>
    </source>
</evidence>
<evidence type="ECO:0000256" key="2">
    <source>
        <dbReference type="ARBA" id="ARBA00006824"/>
    </source>
</evidence>
<evidence type="ECO:0000256" key="1">
    <source>
        <dbReference type="ARBA" id="ARBA00004141"/>
    </source>
</evidence>
<evidence type="ECO:0000256" key="5">
    <source>
        <dbReference type="ARBA" id="ARBA00023136"/>
    </source>
</evidence>
<dbReference type="AlphaFoldDB" id="B0W7R7"/>
<dbReference type="InterPro" id="IPR007248">
    <property type="entry name" value="Mpv17_PMP22"/>
</dbReference>
<dbReference type="PANTHER" id="PTHR11266">
    <property type="entry name" value="PEROXISOMAL MEMBRANE PROTEIN 2, PXMP2 MPV17"/>
    <property type="match status" value="1"/>
</dbReference>
<protein>
    <submittedName>
        <fullName evidence="7 8">Uncharacterized protein</fullName>
    </submittedName>
</protein>
<evidence type="ECO:0000256" key="6">
    <source>
        <dbReference type="RuleBase" id="RU363053"/>
    </source>
</evidence>
<evidence type="ECO:0000313" key="7">
    <source>
        <dbReference type="EMBL" id="EDS38211.1"/>
    </source>
</evidence>
<dbReference type="InParanoid" id="B0W7R7"/>
<dbReference type="STRING" id="7176.B0W7R7"/>
<name>B0W7R7_CULQU</name>
<gene>
    <name evidence="8" type="primary">6034434</name>
    <name evidence="7" type="ORF">CpipJ_CPIJ003163</name>
</gene>
<feature type="transmembrane region" description="Helical" evidence="6">
    <location>
        <begin position="66"/>
        <end position="84"/>
    </location>
</feature>
<dbReference type="Pfam" id="PF04117">
    <property type="entry name" value="Mpv17_PMP22"/>
    <property type="match status" value="1"/>
</dbReference>
<proteinExistence type="inferred from homology"/>
<dbReference type="OrthoDB" id="430207at2759"/>
<keyword evidence="9" id="KW-1185">Reference proteome</keyword>
<comment type="similarity">
    <text evidence="2 6">Belongs to the peroxisomal membrane protein PXMP2/4 family.</text>
</comment>
<evidence type="ECO:0000313" key="9">
    <source>
        <dbReference type="Proteomes" id="UP000002320"/>
    </source>
</evidence>
<dbReference type="HOGENOM" id="CLU_049109_4_2_1"/>
<dbReference type="GO" id="GO:0016020">
    <property type="term" value="C:membrane"/>
    <property type="evidence" value="ECO:0007669"/>
    <property type="project" value="UniProtKB-SubCell"/>
</dbReference>
<sequence>MYLTEDLPSISALNKIEMSLSVVKSVFRNHPIVKGMVTYSILWPTGSIIQQTMDGKNWRTYNYRQSLNFAIFGTFFVAPSLYGWAIVEQFSYGPLAGTSFFFGMSLLEQKTTKEAVQEVKDKFPDTYKVGVCVWPIIQTINFTLIAEHNRVPFVSICSLLWTTFLAYMKQRPEHSSEDDIVTDGVTMGSPKTIEIEVQRKLAAL</sequence>
<comment type="subcellular location">
    <subcellularLocation>
        <location evidence="1">Membrane</location>
        <topology evidence="1">Multi-pass membrane protein</topology>
    </subcellularLocation>
</comment>
<keyword evidence="5 6" id="KW-0472">Membrane</keyword>
<evidence type="ECO:0000256" key="3">
    <source>
        <dbReference type="ARBA" id="ARBA00022692"/>
    </source>
</evidence>
<accession>B0W7R7</accession>
<dbReference type="Proteomes" id="UP000002320">
    <property type="component" value="Unassembled WGS sequence"/>
</dbReference>
<organism>
    <name type="scientific">Culex quinquefasciatus</name>
    <name type="common">Southern house mosquito</name>
    <name type="synonym">Culex pungens</name>
    <dbReference type="NCBI Taxonomy" id="7176"/>
    <lineage>
        <taxon>Eukaryota</taxon>
        <taxon>Metazoa</taxon>
        <taxon>Ecdysozoa</taxon>
        <taxon>Arthropoda</taxon>
        <taxon>Hexapoda</taxon>
        <taxon>Insecta</taxon>
        <taxon>Pterygota</taxon>
        <taxon>Neoptera</taxon>
        <taxon>Endopterygota</taxon>
        <taxon>Diptera</taxon>
        <taxon>Nematocera</taxon>
        <taxon>Culicoidea</taxon>
        <taxon>Culicidae</taxon>
        <taxon>Culicinae</taxon>
        <taxon>Culicini</taxon>
        <taxon>Culex</taxon>
        <taxon>Culex</taxon>
    </lineage>
</organism>
<keyword evidence="3 6" id="KW-0812">Transmembrane</keyword>
<reference evidence="7" key="1">
    <citation type="submission" date="2007-03" db="EMBL/GenBank/DDBJ databases">
        <title>Annotation of Culex pipiens quinquefasciatus.</title>
        <authorList>
            <consortium name="The Broad Institute Genome Sequencing Platform"/>
            <person name="Atkinson P.W."/>
            <person name="Hemingway J."/>
            <person name="Christensen B.M."/>
            <person name="Higgs S."/>
            <person name="Kodira C."/>
            <person name="Hannick L."/>
            <person name="Megy K."/>
            <person name="O'Leary S."/>
            <person name="Pearson M."/>
            <person name="Haas B.J."/>
            <person name="Mauceli E."/>
            <person name="Wortman J.R."/>
            <person name="Lee N.H."/>
            <person name="Guigo R."/>
            <person name="Stanke M."/>
            <person name="Alvarado L."/>
            <person name="Amedeo P."/>
            <person name="Antoine C.H."/>
            <person name="Arensburger P."/>
            <person name="Bidwell S.L."/>
            <person name="Crawford M."/>
            <person name="Camaro F."/>
            <person name="Devon K."/>
            <person name="Engels R."/>
            <person name="Hammond M."/>
            <person name="Howarth C."/>
            <person name="Koehrsen M."/>
            <person name="Lawson D."/>
            <person name="Montgomery P."/>
            <person name="Nene V."/>
            <person name="Nusbaum C."/>
            <person name="Puiu D."/>
            <person name="Romero-Severson J."/>
            <person name="Severson D.W."/>
            <person name="Shumway M."/>
            <person name="Sisk P."/>
            <person name="Stolte C."/>
            <person name="Zeng Q."/>
            <person name="Eisenstadt E."/>
            <person name="Fraser-Liggett C."/>
            <person name="Strausberg R."/>
            <person name="Galagan J."/>
            <person name="Birren B."/>
            <person name="Collins F.H."/>
        </authorList>
    </citation>
    <scope>NUCLEOTIDE SEQUENCE [LARGE SCALE GENOMIC DNA]</scope>
    <source>
        <strain evidence="7">JHB</strain>
    </source>
</reference>
<dbReference type="PANTHER" id="PTHR11266:SF75">
    <property type="entry name" value="IP10007P-RELATED"/>
    <property type="match status" value="1"/>
</dbReference>
<dbReference type="EnsemblMetazoa" id="CPIJ003163-RA">
    <property type="protein sequence ID" value="CPIJ003163-PA"/>
    <property type="gene ID" value="CPIJ003163"/>
</dbReference>